<accession>A0A645H2F4</accession>
<keyword evidence="1" id="KW-0812">Transmembrane</keyword>
<proteinExistence type="predicted"/>
<feature type="transmembrane region" description="Helical" evidence="1">
    <location>
        <begin position="38"/>
        <end position="57"/>
    </location>
</feature>
<organism evidence="2">
    <name type="scientific">bioreactor metagenome</name>
    <dbReference type="NCBI Taxonomy" id="1076179"/>
    <lineage>
        <taxon>unclassified sequences</taxon>
        <taxon>metagenomes</taxon>
        <taxon>ecological metagenomes</taxon>
    </lineage>
</organism>
<protein>
    <submittedName>
        <fullName evidence="2">Uncharacterized protein</fullName>
    </submittedName>
</protein>
<keyword evidence="1" id="KW-0472">Membrane</keyword>
<dbReference type="EMBL" id="VSSQ01085597">
    <property type="protein sequence ID" value="MPN33205.1"/>
    <property type="molecule type" value="Genomic_DNA"/>
</dbReference>
<reference evidence="2" key="1">
    <citation type="submission" date="2019-08" db="EMBL/GenBank/DDBJ databases">
        <authorList>
            <person name="Kucharzyk K."/>
            <person name="Murdoch R.W."/>
            <person name="Higgins S."/>
            <person name="Loffler F."/>
        </authorList>
    </citation>
    <scope>NUCLEOTIDE SEQUENCE</scope>
</reference>
<evidence type="ECO:0000256" key="1">
    <source>
        <dbReference type="SAM" id="Phobius"/>
    </source>
</evidence>
<name>A0A645H2F4_9ZZZZ</name>
<evidence type="ECO:0000313" key="2">
    <source>
        <dbReference type="EMBL" id="MPN33205.1"/>
    </source>
</evidence>
<dbReference type="AlphaFoldDB" id="A0A645H2F4"/>
<comment type="caution">
    <text evidence="2">The sequence shown here is derived from an EMBL/GenBank/DDBJ whole genome shotgun (WGS) entry which is preliminary data.</text>
</comment>
<gene>
    <name evidence="2" type="ORF">SDC9_180689</name>
</gene>
<sequence length="65" mass="7236">MQFIRFDEYGRKLTLLTSTVGVIGVLIAVYIVKSLNLAWLQWVVAIVIVYAAITLIIELGKKKAA</sequence>
<feature type="transmembrane region" description="Helical" evidence="1">
    <location>
        <begin position="12"/>
        <end position="32"/>
    </location>
</feature>
<keyword evidence="1" id="KW-1133">Transmembrane helix</keyword>